<keyword evidence="1" id="KW-0812">Transmembrane</keyword>
<dbReference type="Gene3D" id="3.30.530.20">
    <property type="match status" value="1"/>
</dbReference>
<dbReference type="InterPro" id="IPR023393">
    <property type="entry name" value="START-like_dom_sf"/>
</dbReference>
<dbReference type="SUPFAM" id="SSF55961">
    <property type="entry name" value="Bet v1-like"/>
    <property type="match status" value="1"/>
</dbReference>
<gene>
    <name evidence="2" type="ORF">GXP67_34700</name>
</gene>
<dbReference type="Pfam" id="PF10604">
    <property type="entry name" value="Polyketide_cyc2"/>
    <property type="match status" value="1"/>
</dbReference>
<keyword evidence="1" id="KW-1133">Transmembrane helix</keyword>
<keyword evidence="1" id="KW-0472">Membrane</keyword>
<evidence type="ECO:0000313" key="2">
    <source>
        <dbReference type="EMBL" id="QHT71446.1"/>
    </source>
</evidence>
<keyword evidence="3" id="KW-1185">Reference proteome</keyword>
<name>A0A6C0GTU2_9BACT</name>
<dbReference type="CDD" id="cd07821">
    <property type="entry name" value="PYR_PYL_RCAR_like"/>
    <property type="match status" value="1"/>
</dbReference>
<proteinExistence type="predicted"/>
<protein>
    <submittedName>
        <fullName evidence="2">SRPBCC family protein</fullName>
    </submittedName>
</protein>
<accession>A0A6C0GTU2</accession>
<evidence type="ECO:0000313" key="3">
    <source>
        <dbReference type="Proteomes" id="UP000480178"/>
    </source>
</evidence>
<dbReference type="Proteomes" id="UP000480178">
    <property type="component" value="Chromosome"/>
</dbReference>
<dbReference type="RefSeq" id="WP_162447385.1">
    <property type="nucleotide sequence ID" value="NZ_CP048222.1"/>
</dbReference>
<dbReference type="EMBL" id="CP048222">
    <property type="protein sequence ID" value="QHT71446.1"/>
    <property type="molecule type" value="Genomic_DNA"/>
</dbReference>
<evidence type="ECO:0000256" key="1">
    <source>
        <dbReference type="SAM" id="Phobius"/>
    </source>
</evidence>
<sequence>MKIHTLAVITIAAAPESVYDALTTPHYFPTHFRGFGPVPGISHEVLPKEVIHYQVGMVRKMYAEDTSVLTEKITELEYPNLFAYEIISGIGKPLSLLVNHGRSVWNFLPHGNTTIVEWHYVFTMTSPVVYPVASILIRYFMKKAMQRCLSNLKTGLEKKVAATA</sequence>
<dbReference type="AlphaFoldDB" id="A0A6C0GTU2"/>
<dbReference type="InterPro" id="IPR019587">
    <property type="entry name" value="Polyketide_cyclase/dehydratase"/>
</dbReference>
<dbReference type="KEGG" id="rhoz:GXP67_34700"/>
<reference evidence="2 3" key="1">
    <citation type="submission" date="2020-01" db="EMBL/GenBank/DDBJ databases">
        <authorList>
            <person name="Kim M.K."/>
        </authorList>
    </citation>
    <scope>NUCLEOTIDE SEQUENCE [LARGE SCALE GENOMIC DNA]</scope>
    <source>
        <strain evidence="2 3">172606-1</strain>
    </source>
</reference>
<feature type="transmembrane region" description="Helical" evidence="1">
    <location>
        <begin position="118"/>
        <end position="141"/>
    </location>
</feature>
<organism evidence="2 3">
    <name type="scientific">Rhodocytophaga rosea</name>
    <dbReference type="NCBI Taxonomy" id="2704465"/>
    <lineage>
        <taxon>Bacteria</taxon>
        <taxon>Pseudomonadati</taxon>
        <taxon>Bacteroidota</taxon>
        <taxon>Cytophagia</taxon>
        <taxon>Cytophagales</taxon>
        <taxon>Rhodocytophagaceae</taxon>
        <taxon>Rhodocytophaga</taxon>
    </lineage>
</organism>